<evidence type="ECO:0000313" key="1">
    <source>
        <dbReference type="EMBL" id="KAF9642665.1"/>
    </source>
</evidence>
<dbReference type="EMBL" id="MU118386">
    <property type="protein sequence ID" value="KAF9642665.1"/>
    <property type="molecule type" value="Genomic_DNA"/>
</dbReference>
<keyword evidence="2" id="KW-1185">Reference proteome</keyword>
<name>A0ACB6YYX0_THEGA</name>
<feature type="non-terminal residue" evidence="1">
    <location>
        <position position="1"/>
    </location>
</feature>
<comment type="caution">
    <text evidence="1">The sequence shown here is derived from an EMBL/GenBank/DDBJ whole genome shotgun (WGS) entry which is preliminary data.</text>
</comment>
<organism evidence="1 2">
    <name type="scientific">Thelephora ganbajun</name>
    <name type="common">Ganba fungus</name>
    <dbReference type="NCBI Taxonomy" id="370292"/>
    <lineage>
        <taxon>Eukaryota</taxon>
        <taxon>Fungi</taxon>
        <taxon>Dikarya</taxon>
        <taxon>Basidiomycota</taxon>
        <taxon>Agaricomycotina</taxon>
        <taxon>Agaricomycetes</taxon>
        <taxon>Thelephorales</taxon>
        <taxon>Thelephoraceae</taxon>
        <taxon>Thelephora</taxon>
    </lineage>
</organism>
<reference evidence="1" key="1">
    <citation type="submission" date="2019-10" db="EMBL/GenBank/DDBJ databases">
        <authorList>
            <consortium name="DOE Joint Genome Institute"/>
            <person name="Kuo A."/>
            <person name="Miyauchi S."/>
            <person name="Kiss E."/>
            <person name="Drula E."/>
            <person name="Kohler A."/>
            <person name="Sanchez-Garcia M."/>
            <person name="Andreopoulos B."/>
            <person name="Barry K.W."/>
            <person name="Bonito G."/>
            <person name="Buee M."/>
            <person name="Carver A."/>
            <person name="Chen C."/>
            <person name="Cichocki N."/>
            <person name="Clum A."/>
            <person name="Culley D."/>
            <person name="Crous P.W."/>
            <person name="Fauchery L."/>
            <person name="Girlanda M."/>
            <person name="Hayes R."/>
            <person name="Keri Z."/>
            <person name="Labutti K."/>
            <person name="Lipzen A."/>
            <person name="Lombard V."/>
            <person name="Magnuson J."/>
            <person name="Maillard F."/>
            <person name="Morin E."/>
            <person name="Murat C."/>
            <person name="Nolan M."/>
            <person name="Ohm R."/>
            <person name="Pangilinan J."/>
            <person name="Pereira M."/>
            <person name="Perotto S."/>
            <person name="Peter M."/>
            <person name="Riley R."/>
            <person name="Sitrit Y."/>
            <person name="Stielow B."/>
            <person name="Szollosi G."/>
            <person name="Zifcakova L."/>
            <person name="Stursova M."/>
            <person name="Spatafora J.W."/>
            <person name="Tedersoo L."/>
            <person name="Vaario L.-M."/>
            <person name="Yamada A."/>
            <person name="Yan M."/>
            <person name="Wang P."/>
            <person name="Xu J."/>
            <person name="Bruns T."/>
            <person name="Baldrian P."/>
            <person name="Vilgalys R."/>
            <person name="Henrissat B."/>
            <person name="Grigoriev I.V."/>
            <person name="Hibbett D."/>
            <person name="Nagy L.G."/>
            <person name="Martin F.M."/>
        </authorList>
    </citation>
    <scope>NUCLEOTIDE SEQUENCE</scope>
    <source>
        <strain evidence="1">P2</strain>
    </source>
</reference>
<proteinExistence type="predicted"/>
<accession>A0ACB6YYX0</accession>
<evidence type="ECO:0000313" key="2">
    <source>
        <dbReference type="Proteomes" id="UP000886501"/>
    </source>
</evidence>
<dbReference type="Proteomes" id="UP000886501">
    <property type="component" value="Unassembled WGS sequence"/>
</dbReference>
<gene>
    <name evidence="1" type="ORF">BDM02DRAFT_3077401</name>
</gene>
<protein>
    <submittedName>
        <fullName evidence="1">Kinase-like protein</fullName>
    </submittedName>
</protein>
<reference evidence="1" key="2">
    <citation type="journal article" date="2020" name="Nat. Commun.">
        <title>Large-scale genome sequencing of mycorrhizal fungi provides insights into the early evolution of symbiotic traits.</title>
        <authorList>
            <person name="Miyauchi S."/>
            <person name="Kiss E."/>
            <person name="Kuo A."/>
            <person name="Drula E."/>
            <person name="Kohler A."/>
            <person name="Sanchez-Garcia M."/>
            <person name="Morin E."/>
            <person name="Andreopoulos B."/>
            <person name="Barry K.W."/>
            <person name="Bonito G."/>
            <person name="Buee M."/>
            <person name="Carver A."/>
            <person name="Chen C."/>
            <person name="Cichocki N."/>
            <person name="Clum A."/>
            <person name="Culley D."/>
            <person name="Crous P.W."/>
            <person name="Fauchery L."/>
            <person name="Girlanda M."/>
            <person name="Hayes R.D."/>
            <person name="Keri Z."/>
            <person name="LaButti K."/>
            <person name="Lipzen A."/>
            <person name="Lombard V."/>
            <person name="Magnuson J."/>
            <person name="Maillard F."/>
            <person name="Murat C."/>
            <person name="Nolan M."/>
            <person name="Ohm R.A."/>
            <person name="Pangilinan J."/>
            <person name="Pereira M.F."/>
            <person name="Perotto S."/>
            <person name="Peter M."/>
            <person name="Pfister S."/>
            <person name="Riley R."/>
            <person name="Sitrit Y."/>
            <person name="Stielow J.B."/>
            <person name="Szollosi G."/>
            <person name="Zifcakova L."/>
            <person name="Stursova M."/>
            <person name="Spatafora J.W."/>
            <person name="Tedersoo L."/>
            <person name="Vaario L.M."/>
            <person name="Yamada A."/>
            <person name="Yan M."/>
            <person name="Wang P."/>
            <person name="Xu J."/>
            <person name="Bruns T."/>
            <person name="Baldrian P."/>
            <person name="Vilgalys R."/>
            <person name="Dunand C."/>
            <person name="Henrissat B."/>
            <person name="Grigoriev I.V."/>
            <person name="Hibbett D."/>
            <person name="Nagy L.G."/>
            <person name="Martin F.M."/>
        </authorList>
    </citation>
    <scope>NUCLEOTIDE SEQUENCE</scope>
    <source>
        <strain evidence="1">P2</strain>
    </source>
</reference>
<feature type="non-terminal residue" evidence="1">
    <location>
        <position position="210"/>
    </location>
</feature>
<sequence length="210" mass="22951">FCKEAVVWKQLDHPNIVPFKGATLDPLQLVSEWMPGGELREYVKNNSGTNPISLLIGIAEGLAYLHSREVIHGDLKGPNIVVDASGNARIVDLGLASIVRDPSSVVNTSDDNGHTPRWTAPEIFRGAPASKKSDVFSFAMVIFEAFSGTVPFHDTAAPAVTASIMDGKRPSRPAHPSLIDPLWKLTQRCWKDAAKDRPEMEEVIKELKGM</sequence>